<keyword evidence="3" id="KW-1185">Reference proteome</keyword>
<sequence>MCDECTASKLSAMSTAKRNYLSAENLVRCAQLNQYWRYGYGRQDVRNHTQVRLELPVSNRKPTNPKRARIPTLADLLNAGPPPDASEPIDLETVFNLRAADPFNTAEVEEMADGEDDEDFAAPVLVERTANVPTLDIETYIGINAPKLLKRFAPKQMDIREALSPQKEKRKTAWKPENSTWDAHRW</sequence>
<accession>A0AAW0B7K0</accession>
<dbReference type="AlphaFoldDB" id="A0AAW0B7K0"/>
<protein>
    <submittedName>
        <fullName evidence="2">Uncharacterized protein</fullName>
    </submittedName>
</protein>
<evidence type="ECO:0000313" key="3">
    <source>
        <dbReference type="Proteomes" id="UP001362999"/>
    </source>
</evidence>
<feature type="compositionally biased region" description="Polar residues" evidence="1">
    <location>
        <begin position="177"/>
        <end position="186"/>
    </location>
</feature>
<evidence type="ECO:0000256" key="1">
    <source>
        <dbReference type="SAM" id="MobiDB-lite"/>
    </source>
</evidence>
<feature type="region of interest" description="Disordered" evidence="1">
    <location>
        <begin position="162"/>
        <end position="186"/>
    </location>
</feature>
<comment type="caution">
    <text evidence="2">The sequence shown here is derived from an EMBL/GenBank/DDBJ whole genome shotgun (WGS) entry which is preliminary data.</text>
</comment>
<dbReference type="Proteomes" id="UP001362999">
    <property type="component" value="Unassembled WGS sequence"/>
</dbReference>
<evidence type="ECO:0000313" key="2">
    <source>
        <dbReference type="EMBL" id="KAK7021604.1"/>
    </source>
</evidence>
<proteinExistence type="predicted"/>
<reference evidence="2 3" key="1">
    <citation type="journal article" date="2024" name="J Genomics">
        <title>Draft genome sequencing and assembly of Favolaschia claudopus CIRM-BRFM 2984 isolated from oak limbs.</title>
        <authorList>
            <person name="Navarro D."/>
            <person name="Drula E."/>
            <person name="Chaduli D."/>
            <person name="Cazenave R."/>
            <person name="Ahrendt S."/>
            <person name="Wang J."/>
            <person name="Lipzen A."/>
            <person name="Daum C."/>
            <person name="Barry K."/>
            <person name="Grigoriev I.V."/>
            <person name="Favel A."/>
            <person name="Rosso M.N."/>
            <person name="Martin F."/>
        </authorList>
    </citation>
    <scope>NUCLEOTIDE SEQUENCE [LARGE SCALE GENOMIC DNA]</scope>
    <source>
        <strain evidence="2 3">CIRM-BRFM 2984</strain>
    </source>
</reference>
<gene>
    <name evidence="2" type="ORF">R3P38DRAFT_2533643</name>
</gene>
<organism evidence="2 3">
    <name type="scientific">Favolaschia claudopus</name>
    <dbReference type="NCBI Taxonomy" id="2862362"/>
    <lineage>
        <taxon>Eukaryota</taxon>
        <taxon>Fungi</taxon>
        <taxon>Dikarya</taxon>
        <taxon>Basidiomycota</taxon>
        <taxon>Agaricomycotina</taxon>
        <taxon>Agaricomycetes</taxon>
        <taxon>Agaricomycetidae</taxon>
        <taxon>Agaricales</taxon>
        <taxon>Marasmiineae</taxon>
        <taxon>Mycenaceae</taxon>
        <taxon>Favolaschia</taxon>
    </lineage>
</organism>
<name>A0AAW0B7K0_9AGAR</name>
<dbReference type="EMBL" id="JAWWNJ010000038">
    <property type="protein sequence ID" value="KAK7021604.1"/>
    <property type="molecule type" value="Genomic_DNA"/>
</dbReference>